<dbReference type="EMBL" id="VNHX01000015">
    <property type="protein sequence ID" value="TYP92921.1"/>
    <property type="molecule type" value="Genomic_DNA"/>
</dbReference>
<comment type="caution">
    <text evidence="1">The sequence shown here is derived from an EMBL/GenBank/DDBJ whole genome shotgun (WGS) entry which is preliminary data.</text>
</comment>
<keyword evidence="2" id="KW-1185">Reference proteome</keyword>
<evidence type="ECO:0000313" key="2">
    <source>
        <dbReference type="Proteomes" id="UP000325105"/>
    </source>
</evidence>
<dbReference type="RefSeq" id="WP_148909156.1">
    <property type="nucleotide sequence ID" value="NZ_VNHX01000015.1"/>
</dbReference>
<dbReference type="OrthoDB" id="709252at2"/>
<sequence>MGIRYEKDTILNWIEEIGKFLRLLIDKSLDGDPVDHQALEEAYMKFFHKERRWMLLCTDEELLLYVEQELEEQQIRPLALLLLRDGLQTVDGESQRTLLRKAKLLIEYVSEKLGSFSFDDYHHLSEIEKRLK</sequence>
<name>A0A5S5DAP1_9SPHI</name>
<reference evidence="1 2" key="1">
    <citation type="submission" date="2019-07" db="EMBL/GenBank/DDBJ databases">
        <title>Genomic Encyclopedia of Archaeal and Bacterial Type Strains, Phase II (KMG-II): from individual species to whole genera.</title>
        <authorList>
            <person name="Goeker M."/>
        </authorList>
    </citation>
    <scope>NUCLEOTIDE SEQUENCE [LARGE SCALE GENOMIC DNA]</scope>
    <source>
        <strain evidence="1 2">DSM 18850</strain>
    </source>
</reference>
<organism evidence="1 2">
    <name type="scientific">Sphingobacterium allocomposti</name>
    <dbReference type="NCBI Taxonomy" id="415956"/>
    <lineage>
        <taxon>Bacteria</taxon>
        <taxon>Pseudomonadati</taxon>
        <taxon>Bacteroidota</taxon>
        <taxon>Sphingobacteriia</taxon>
        <taxon>Sphingobacteriales</taxon>
        <taxon>Sphingobacteriaceae</taxon>
        <taxon>Sphingobacterium</taxon>
    </lineage>
</organism>
<proteinExistence type="predicted"/>
<dbReference type="AlphaFoldDB" id="A0A5S5DAP1"/>
<protein>
    <submittedName>
        <fullName evidence="1">Uncharacterized protein</fullName>
    </submittedName>
</protein>
<dbReference type="Proteomes" id="UP000325105">
    <property type="component" value="Unassembled WGS sequence"/>
</dbReference>
<gene>
    <name evidence="1" type="ORF">BC792_11520</name>
</gene>
<evidence type="ECO:0000313" key="1">
    <source>
        <dbReference type="EMBL" id="TYP92921.1"/>
    </source>
</evidence>
<accession>A0A5S5DAP1</accession>